<protein>
    <submittedName>
        <fullName evidence="2">Uncharacterized protein</fullName>
    </submittedName>
</protein>
<evidence type="ECO:0000313" key="2">
    <source>
        <dbReference type="EMBL" id="ABC82606.1"/>
    </source>
</evidence>
<reference evidence="2 3" key="1">
    <citation type="submission" date="2006-01" db="EMBL/GenBank/DDBJ databases">
        <title>Complete sequence of Anaeromyxobacter dehalogenans 2CP-C.</title>
        <authorList>
            <consortium name="US DOE Joint Genome Institute"/>
            <person name="Copeland A."/>
            <person name="Lucas S."/>
            <person name="Lapidus A."/>
            <person name="Barry K."/>
            <person name="Detter J.C."/>
            <person name="Glavina T."/>
            <person name="Hammon N."/>
            <person name="Israni S."/>
            <person name="Pitluck S."/>
            <person name="Brettin T."/>
            <person name="Bruce D."/>
            <person name="Han C."/>
            <person name="Tapia R."/>
            <person name="Gilna P."/>
            <person name="Kiss H."/>
            <person name="Schmutz J."/>
            <person name="Larimer F."/>
            <person name="Land M."/>
            <person name="Kyrpides N."/>
            <person name="Anderson I."/>
            <person name="Sanford R.A."/>
            <person name="Ritalahti K.M."/>
            <person name="Thomas H.S."/>
            <person name="Kirby J.R."/>
            <person name="Zhulin I.B."/>
            <person name="Loeffler F.E."/>
            <person name="Richardson P."/>
        </authorList>
    </citation>
    <scope>NUCLEOTIDE SEQUENCE [LARGE SCALE GENOMIC DNA]</scope>
    <source>
        <strain evidence="2 3">2CP-C</strain>
    </source>
</reference>
<dbReference type="EMBL" id="CP000251">
    <property type="protein sequence ID" value="ABC82606.1"/>
    <property type="molecule type" value="Genomic_DNA"/>
</dbReference>
<sequence>MKASTARNVNGGADARRNPIAQVQGRIDALESEARGRLRRALGAGEEALHDLDLALERLSREDWSARGMRRHLDVLRARAENLRAAALRRVADMPGEAMSRIATGSRVPVQNLARGLERIGKRLEERAPAISVVADREERDPPEVPSEHLE</sequence>
<dbReference type="KEGG" id="ade:Adeh_2836"/>
<proteinExistence type="predicted"/>
<dbReference type="HOGENOM" id="CLU_1727542_0_0_7"/>
<evidence type="ECO:0000256" key="1">
    <source>
        <dbReference type="SAM" id="MobiDB-lite"/>
    </source>
</evidence>
<dbReference type="RefSeq" id="WP_011421888.1">
    <property type="nucleotide sequence ID" value="NC_007760.1"/>
</dbReference>
<evidence type="ECO:0000313" key="3">
    <source>
        <dbReference type="Proteomes" id="UP000001935"/>
    </source>
</evidence>
<organism evidence="2 3">
    <name type="scientific">Anaeromyxobacter dehalogenans (strain 2CP-C)</name>
    <dbReference type="NCBI Taxonomy" id="290397"/>
    <lineage>
        <taxon>Bacteria</taxon>
        <taxon>Pseudomonadati</taxon>
        <taxon>Myxococcota</taxon>
        <taxon>Myxococcia</taxon>
        <taxon>Myxococcales</taxon>
        <taxon>Cystobacterineae</taxon>
        <taxon>Anaeromyxobacteraceae</taxon>
        <taxon>Anaeromyxobacter</taxon>
    </lineage>
</organism>
<name>Q2ILS8_ANADE</name>
<feature type="region of interest" description="Disordered" evidence="1">
    <location>
        <begin position="131"/>
        <end position="151"/>
    </location>
</feature>
<dbReference type="OrthoDB" id="9961279at2"/>
<accession>Q2ILS8</accession>
<feature type="compositionally biased region" description="Basic and acidic residues" evidence="1">
    <location>
        <begin position="135"/>
        <end position="151"/>
    </location>
</feature>
<gene>
    <name evidence="2" type="ordered locus">Adeh_2836</name>
</gene>
<dbReference type="Proteomes" id="UP000001935">
    <property type="component" value="Chromosome"/>
</dbReference>
<dbReference type="AlphaFoldDB" id="Q2ILS8"/>